<dbReference type="Proteomes" id="UP000299102">
    <property type="component" value="Unassembled WGS sequence"/>
</dbReference>
<keyword evidence="3" id="KW-1185">Reference proteome</keyword>
<dbReference type="EMBL" id="BGZK01000744">
    <property type="protein sequence ID" value="GBP58785.1"/>
    <property type="molecule type" value="Genomic_DNA"/>
</dbReference>
<evidence type="ECO:0000256" key="1">
    <source>
        <dbReference type="SAM" id="Phobius"/>
    </source>
</evidence>
<feature type="transmembrane region" description="Helical" evidence="1">
    <location>
        <begin position="62"/>
        <end position="79"/>
    </location>
</feature>
<evidence type="ECO:0000313" key="3">
    <source>
        <dbReference type="Proteomes" id="UP000299102"/>
    </source>
</evidence>
<reference evidence="2 3" key="1">
    <citation type="journal article" date="2019" name="Commun. Biol.">
        <title>The bagworm genome reveals a unique fibroin gene that provides high tensile strength.</title>
        <authorList>
            <person name="Kono N."/>
            <person name="Nakamura H."/>
            <person name="Ohtoshi R."/>
            <person name="Tomita M."/>
            <person name="Numata K."/>
            <person name="Arakawa K."/>
        </authorList>
    </citation>
    <scope>NUCLEOTIDE SEQUENCE [LARGE SCALE GENOMIC DNA]</scope>
</reference>
<evidence type="ECO:0000313" key="2">
    <source>
        <dbReference type="EMBL" id="GBP58785.1"/>
    </source>
</evidence>
<dbReference type="AlphaFoldDB" id="A0A4C1X950"/>
<keyword evidence="1" id="KW-1133">Transmembrane helix</keyword>
<sequence>MRKALKRSNSNSFDLACESIRRDKGANVSHRRKLLKKKVLGWYSQRYADTLHIRSVHADRPLWIIIFTLIRTSCVLVILPPKFERPRPSLNLPIWTG</sequence>
<gene>
    <name evidence="2" type="ORF">EVAR_25858_1</name>
</gene>
<keyword evidence="1" id="KW-0472">Membrane</keyword>
<protein>
    <submittedName>
        <fullName evidence="2">Uncharacterized protein</fullName>
    </submittedName>
</protein>
<accession>A0A4C1X950</accession>
<keyword evidence="1" id="KW-0812">Transmembrane</keyword>
<proteinExistence type="predicted"/>
<organism evidence="2 3">
    <name type="scientific">Eumeta variegata</name>
    <name type="common">Bagworm moth</name>
    <name type="synonym">Eumeta japonica</name>
    <dbReference type="NCBI Taxonomy" id="151549"/>
    <lineage>
        <taxon>Eukaryota</taxon>
        <taxon>Metazoa</taxon>
        <taxon>Ecdysozoa</taxon>
        <taxon>Arthropoda</taxon>
        <taxon>Hexapoda</taxon>
        <taxon>Insecta</taxon>
        <taxon>Pterygota</taxon>
        <taxon>Neoptera</taxon>
        <taxon>Endopterygota</taxon>
        <taxon>Lepidoptera</taxon>
        <taxon>Glossata</taxon>
        <taxon>Ditrysia</taxon>
        <taxon>Tineoidea</taxon>
        <taxon>Psychidae</taxon>
        <taxon>Oiketicinae</taxon>
        <taxon>Eumeta</taxon>
    </lineage>
</organism>
<name>A0A4C1X950_EUMVA</name>
<comment type="caution">
    <text evidence="2">The sequence shown here is derived from an EMBL/GenBank/DDBJ whole genome shotgun (WGS) entry which is preliminary data.</text>
</comment>